<evidence type="ECO:0000313" key="1">
    <source>
        <dbReference type="EMBL" id="MFD0964540.1"/>
    </source>
</evidence>
<dbReference type="RefSeq" id="WP_377716083.1">
    <property type="nucleotide sequence ID" value="NZ_JBHTJM010000009.1"/>
</dbReference>
<protein>
    <recommendedName>
        <fullName evidence="3">Phenylalanyl-tRNA synthetase subunit alpha</fullName>
    </recommendedName>
</protein>
<keyword evidence="2" id="KW-1185">Reference proteome</keyword>
<evidence type="ECO:0008006" key="3">
    <source>
        <dbReference type="Google" id="ProtNLM"/>
    </source>
</evidence>
<gene>
    <name evidence="1" type="ORF">ACFQ1O_11050</name>
</gene>
<dbReference type="Proteomes" id="UP001596997">
    <property type="component" value="Unassembled WGS sequence"/>
</dbReference>
<dbReference type="EMBL" id="JBHTJM010000009">
    <property type="protein sequence ID" value="MFD0964540.1"/>
    <property type="molecule type" value="Genomic_DNA"/>
</dbReference>
<evidence type="ECO:0000313" key="2">
    <source>
        <dbReference type="Proteomes" id="UP001596997"/>
    </source>
</evidence>
<proteinExistence type="predicted"/>
<name>A0ABW3I3U8_9FLAO</name>
<reference evidence="2" key="1">
    <citation type="journal article" date="2019" name="Int. J. Syst. Evol. Microbiol.">
        <title>The Global Catalogue of Microorganisms (GCM) 10K type strain sequencing project: providing services to taxonomists for standard genome sequencing and annotation.</title>
        <authorList>
            <consortium name="The Broad Institute Genomics Platform"/>
            <consortium name="The Broad Institute Genome Sequencing Center for Infectious Disease"/>
            <person name="Wu L."/>
            <person name="Ma J."/>
        </authorList>
    </citation>
    <scope>NUCLEOTIDE SEQUENCE [LARGE SCALE GENOMIC DNA]</scope>
    <source>
        <strain evidence="2">CCUG 62114</strain>
    </source>
</reference>
<organism evidence="1 2">
    <name type="scientific">Pseudofulvibacter geojedonensis</name>
    <dbReference type="NCBI Taxonomy" id="1123758"/>
    <lineage>
        <taxon>Bacteria</taxon>
        <taxon>Pseudomonadati</taxon>
        <taxon>Bacteroidota</taxon>
        <taxon>Flavobacteriia</taxon>
        <taxon>Flavobacteriales</taxon>
        <taxon>Flavobacteriaceae</taxon>
        <taxon>Pseudofulvibacter</taxon>
    </lineage>
</organism>
<accession>A0ABW3I3U8</accession>
<sequence length="131" mass="15491">MKKDIEIPVVEKVYVAVVQELNKEHNEKDWVAYIINDQEVDLEMALIVSEGYSKTKKTTKFRHSIQNLPKKSYAKIELLQEQVFELNNLFYVTFFAEGKMYEKKYLFRKNTINEKALQDIPLMDVRGVLVK</sequence>
<comment type="caution">
    <text evidence="1">The sequence shown here is derived from an EMBL/GenBank/DDBJ whole genome shotgun (WGS) entry which is preliminary data.</text>
</comment>